<proteinExistence type="predicted"/>
<dbReference type="InterPro" id="IPR024749">
    <property type="entry name" value="Collagen-bd_put"/>
</dbReference>
<keyword evidence="3" id="KW-0614">Plasmid</keyword>
<name>A0AAU8D208_9HYPH</name>
<dbReference type="Pfam" id="PF12904">
    <property type="entry name" value="Collagen_bind_2"/>
    <property type="match status" value="1"/>
</dbReference>
<feature type="domain" description="Apiosidase-like catalytic" evidence="2">
    <location>
        <begin position="28"/>
        <end position="391"/>
    </location>
</feature>
<keyword evidence="3" id="KW-0378">Hydrolase</keyword>
<dbReference type="InterPro" id="IPR025277">
    <property type="entry name" value="Apiosidase-like_cat_dom"/>
</dbReference>
<accession>A0AAU8D208</accession>
<evidence type="ECO:0000259" key="2">
    <source>
        <dbReference type="Pfam" id="PF13204"/>
    </source>
</evidence>
<geneLocation type="plasmid" evidence="3">
    <name>pMk2240A</name>
</geneLocation>
<dbReference type="GO" id="GO:0016787">
    <property type="term" value="F:hydrolase activity"/>
    <property type="evidence" value="ECO:0007669"/>
    <property type="project" value="UniProtKB-KW"/>
</dbReference>
<gene>
    <name evidence="3" type="ORF">ABVK50_32790</name>
</gene>
<sequence>MTLTAAAQETPRGGPVLDYTHSELRVSGNKRYLVHADGTPFFYLSDTNWNFFHRARREDAERLLEKRRQQGFTVISGPVTGILDAIHYKDPLGVPNPYGDLPFIDKDVTRPAATPGSDPNDATQYDYWDHVDYLVSLAESKGMFVALLPAWWDHYRAGLVNRSNARVYGRFLGERYGGRRNIIWVLGGDTSISSPERTVYERGLDIMRSIRRLLRGEYAIHAVEAETFRELAAGIKETESRPHLMTFHPRTGLSSSQWFHDEPWLDFNMLQSGHETYDLPRHKLITADYNRIPVKPTMDAESAYEDQLPYDHWDEPQKGWYDDYDVRQAAYWGLFAGGHGYTYGNRGVWQMYEPGREPSDPVRYYWYHAMDLPGAWHMKHLRDLMLSRPMLSSVPDQSIVENAYSGGDHIRATRGEGYAFIYAATGKTFRVDLGRIAGSTLVAWWFNPRTGAANRIGEFPNSDVQQFDPPGDPKRGNDWVLVLDSKDMDFPAPGVALAPKKRGETQNTLRMWLQRLYTPPKIPARDSQERMTSRYRSTTIAGPLARPRVRRMNFDGVVGLRLEIPVADASARETDMCVPSVLIIAISRLQKKRFGYPVPFKSADFRQEQKRPAQCRWRRIWEAPQPCKAGRAVR</sequence>
<dbReference type="PANTHER" id="PTHR37836">
    <property type="entry name" value="LMO1036 PROTEIN"/>
    <property type="match status" value="1"/>
</dbReference>
<dbReference type="Pfam" id="PF13204">
    <property type="entry name" value="Apiosidase"/>
    <property type="match status" value="1"/>
</dbReference>
<dbReference type="RefSeq" id="WP_353646470.1">
    <property type="nucleotide sequence ID" value="NZ_CP159256.1"/>
</dbReference>
<dbReference type="EMBL" id="CP159256">
    <property type="protein sequence ID" value="XCG52262.1"/>
    <property type="molecule type" value="Genomic_DNA"/>
</dbReference>
<dbReference type="InterPro" id="IPR017853">
    <property type="entry name" value="GH"/>
</dbReference>
<feature type="domain" description="Putative collagen-binding" evidence="1">
    <location>
        <begin position="394"/>
        <end position="484"/>
    </location>
</feature>
<organism evidence="3">
    <name type="scientific">Mesorhizobium sp. WSM2240</name>
    <dbReference type="NCBI Taxonomy" id="3228851"/>
    <lineage>
        <taxon>Bacteria</taxon>
        <taxon>Pseudomonadati</taxon>
        <taxon>Pseudomonadota</taxon>
        <taxon>Alphaproteobacteria</taxon>
        <taxon>Hyphomicrobiales</taxon>
        <taxon>Phyllobacteriaceae</taxon>
        <taxon>Mesorhizobium</taxon>
    </lineage>
</organism>
<reference evidence="3" key="1">
    <citation type="submission" date="2024-06" db="EMBL/GenBank/DDBJ databases">
        <title>Mesorhizobium karijinii sp. nov., a symbiont of the iconic Swainsona formosa from arid Australia.</title>
        <authorList>
            <person name="Hill Y.J."/>
            <person name="Watkin E.L.J."/>
            <person name="O'Hara G.W."/>
            <person name="Terpolilli J."/>
            <person name="Tye M.L."/>
            <person name="Kohlmeier M.G."/>
        </authorList>
    </citation>
    <scope>NUCLEOTIDE SEQUENCE</scope>
    <source>
        <strain evidence="3">WSM2240</strain>
        <plasmid evidence="3">pMk2240A</plasmid>
    </source>
</reference>
<evidence type="ECO:0000313" key="3">
    <source>
        <dbReference type="EMBL" id="XCG52262.1"/>
    </source>
</evidence>
<dbReference type="Gene3D" id="3.20.20.80">
    <property type="entry name" value="Glycosidases"/>
    <property type="match status" value="1"/>
</dbReference>
<dbReference type="PANTHER" id="PTHR37836:SF3">
    <property type="entry name" value="ENDOGLUCANASE"/>
    <property type="match status" value="1"/>
</dbReference>
<evidence type="ECO:0000259" key="1">
    <source>
        <dbReference type="Pfam" id="PF12904"/>
    </source>
</evidence>
<dbReference type="AlphaFoldDB" id="A0AAU8D208"/>
<dbReference type="SUPFAM" id="SSF51445">
    <property type="entry name" value="(Trans)glycosidases"/>
    <property type="match status" value="1"/>
</dbReference>
<protein>
    <submittedName>
        <fullName evidence="3">Glycoside hydrolase family 140 protein</fullName>
    </submittedName>
</protein>